<keyword evidence="1" id="KW-0596">Phosphopantetheine</keyword>
<dbReference type="EMBL" id="JARJCW010000106">
    <property type="protein sequence ID" value="KAJ7193593.1"/>
    <property type="molecule type" value="Genomic_DNA"/>
</dbReference>
<sequence>MLYPTLQAQKSATFTRPPLDGSLFLPDVFEYHAEHSPEHPLFVYTDGDAVKHTITWARAAKAFIAGAHIVRQAIGISDPHERPVVAVLAVSDQSNYLSVLASVMRAGAVPFPISTRNSDAAIAHLLKSMGCAHIIVSADAAMQTLARGAAAQMAGALSMHPMPTFQQLYQEGGSALLKPLPPIGDGINKEAHAIIMHSSGSTAFPKAVPLTQHMMVESGLIPYYSETDFCEQVMSVHAVPMFHMMGFVNFPYCAYSGLTLAVSSPTVPSGVPNPDKVLEAALACESTLMLSAPTFLEAWAREPKQVEALSKLRTAIFGGGPLHPAAGEILVKNGVHIAHLYGLTEASCASVFIPESNPPEGWDYFFFSPHTDVEFVPSEDFPNVYRVLLKKCATHTPAVLNAVVNGVPAFDTKDLLHQNPKNPRLWKMFGRHDDQIVHSNGEKAILVKDRIIKHAIMFGRGEFHAGVIIMPADEDAVDPGDMKKVADLRRRIWPTVEQANRLSPTHSRIFKEMILIGNQSKPFEMTAKATPRRQAVLDAYAEEIRGIYAAVAESSLMHILPPETFDTVSTLSFVRTVVGEVMAKLPGDDQDIFQHGCDSLQATWIRNSILRVLIASKNIDAKAIPSNFVYAHPTVRLLADMLEHLAWGGASSGLEVAVRRSEDMIRMVTKYTSSPAFPNHVPAQSETQPESVLVTGTTGILGSHILAELLGQPGIGNVYALNRSSGALGIHARQRAVFEREGLNVSLLESPRLCLLEGDLLRQEFGLQTTEFDMLLRDVTWVVHNAWQVNFSVSLASLEPHIAGTRALIDFALSSQRSRPPKFLFVSSIGVFRSKYFSVPLPFAPVALEQQITDPNTVLGLGYAESKWVAEQILEAAASQTTLKPVIIRVGQLCGAPNGAWKATEWFPTLLRTSQLLGALPILHGKASWIRVNDAARIIVNMSSSAERYLHLTHPHPVPTLSVLNHISQLLSLPLIPFAEWLSTNPGVRLLEFFRTYANTEDQLERETLSPVLIDNAKAVRISGCVMNELTPLSNEDAEKWVVHLQQNGYLA</sequence>
<dbReference type="Gene3D" id="3.40.50.12780">
    <property type="entry name" value="N-terminal domain of ligase-like"/>
    <property type="match status" value="1"/>
</dbReference>
<dbReference type="Gene3D" id="3.40.50.720">
    <property type="entry name" value="NAD(P)-binding Rossmann-like Domain"/>
    <property type="match status" value="1"/>
</dbReference>
<dbReference type="InterPro" id="IPR051414">
    <property type="entry name" value="Adenylate-forming_Reductase"/>
</dbReference>
<dbReference type="Proteomes" id="UP001219525">
    <property type="component" value="Unassembled WGS sequence"/>
</dbReference>
<gene>
    <name evidence="4" type="ORF">GGX14DRAFT_552839</name>
</gene>
<reference evidence="4" key="1">
    <citation type="submission" date="2023-03" db="EMBL/GenBank/DDBJ databases">
        <title>Massive genome expansion in bonnet fungi (Mycena s.s.) driven by repeated elements and novel gene families across ecological guilds.</title>
        <authorList>
            <consortium name="Lawrence Berkeley National Laboratory"/>
            <person name="Harder C.B."/>
            <person name="Miyauchi S."/>
            <person name="Viragh M."/>
            <person name="Kuo A."/>
            <person name="Thoen E."/>
            <person name="Andreopoulos B."/>
            <person name="Lu D."/>
            <person name="Skrede I."/>
            <person name="Drula E."/>
            <person name="Henrissat B."/>
            <person name="Morin E."/>
            <person name="Kohler A."/>
            <person name="Barry K."/>
            <person name="LaButti K."/>
            <person name="Morin E."/>
            <person name="Salamov A."/>
            <person name="Lipzen A."/>
            <person name="Mereny Z."/>
            <person name="Hegedus B."/>
            <person name="Baldrian P."/>
            <person name="Stursova M."/>
            <person name="Weitz H."/>
            <person name="Taylor A."/>
            <person name="Grigoriev I.V."/>
            <person name="Nagy L.G."/>
            <person name="Martin F."/>
            <person name="Kauserud H."/>
        </authorList>
    </citation>
    <scope>NUCLEOTIDE SEQUENCE</scope>
    <source>
        <strain evidence="4">9144</strain>
    </source>
</reference>
<keyword evidence="5" id="KW-1185">Reference proteome</keyword>
<dbReference type="InterPro" id="IPR042099">
    <property type="entry name" value="ANL_N_sf"/>
</dbReference>
<accession>A0AAD6UWI8</accession>
<feature type="domain" description="Polyketide synthase-like phosphopantetheine-binding" evidence="3">
    <location>
        <begin position="571"/>
        <end position="646"/>
    </location>
</feature>
<dbReference type="AlphaFoldDB" id="A0AAD6UWI8"/>
<keyword evidence="2" id="KW-0597">Phosphoprotein</keyword>
<name>A0AAD6UWI8_9AGAR</name>
<dbReference type="SUPFAM" id="SSF51735">
    <property type="entry name" value="NAD(P)-binding Rossmann-fold domains"/>
    <property type="match status" value="1"/>
</dbReference>
<protein>
    <recommendedName>
        <fullName evidence="3">Polyketide synthase-like phosphopantetheine-binding domain-containing protein</fullName>
    </recommendedName>
</protein>
<dbReference type="Pfam" id="PF23562">
    <property type="entry name" value="AMP-binding_C_3"/>
    <property type="match status" value="1"/>
</dbReference>
<dbReference type="SUPFAM" id="SSF56801">
    <property type="entry name" value="Acetyl-CoA synthetase-like"/>
    <property type="match status" value="1"/>
</dbReference>
<evidence type="ECO:0000256" key="2">
    <source>
        <dbReference type="ARBA" id="ARBA00022553"/>
    </source>
</evidence>
<evidence type="ECO:0000256" key="1">
    <source>
        <dbReference type="ARBA" id="ARBA00022450"/>
    </source>
</evidence>
<comment type="caution">
    <text evidence="4">The sequence shown here is derived from an EMBL/GenBank/DDBJ whole genome shotgun (WGS) entry which is preliminary data.</text>
</comment>
<dbReference type="PANTHER" id="PTHR43439:SF2">
    <property type="entry name" value="ENZYME, PUTATIVE (JCVI)-RELATED"/>
    <property type="match status" value="1"/>
</dbReference>
<dbReference type="Pfam" id="PF07993">
    <property type="entry name" value="NAD_binding_4"/>
    <property type="match status" value="1"/>
</dbReference>
<dbReference type="InterPro" id="IPR036291">
    <property type="entry name" value="NAD(P)-bd_dom_sf"/>
</dbReference>
<dbReference type="InterPro" id="IPR013120">
    <property type="entry name" value="FAR_NAD-bd"/>
</dbReference>
<dbReference type="InterPro" id="IPR020806">
    <property type="entry name" value="PKS_PP-bd"/>
</dbReference>
<evidence type="ECO:0000313" key="4">
    <source>
        <dbReference type="EMBL" id="KAJ7193593.1"/>
    </source>
</evidence>
<dbReference type="SMART" id="SM00823">
    <property type="entry name" value="PKS_PP"/>
    <property type="match status" value="1"/>
</dbReference>
<evidence type="ECO:0000313" key="5">
    <source>
        <dbReference type="Proteomes" id="UP001219525"/>
    </source>
</evidence>
<organism evidence="4 5">
    <name type="scientific">Mycena pura</name>
    <dbReference type="NCBI Taxonomy" id="153505"/>
    <lineage>
        <taxon>Eukaryota</taxon>
        <taxon>Fungi</taxon>
        <taxon>Dikarya</taxon>
        <taxon>Basidiomycota</taxon>
        <taxon>Agaricomycotina</taxon>
        <taxon>Agaricomycetes</taxon>
        <taxon>Agaricomycetidae</taxon>
        <taxon>Agaricales</taxon>
        <taxon>Marasmiineae</taxon>
        <taxon>Mycenaceae</taxon>
        <taxon>Mycena</taxon>
    </lineage>
</organism>
<dbReference type="PANTHER" id="PTHR43439">
    <property type="entry name" value="PHENYLACETATE-COENZYME A LIGASE"/>
    <property type="match status" value="1"/>
</dbReference>
<proteinExistence type="predicted"/>
<dbReference type="Pfam" id="PF00501">
    <property type="entry name" value="AMP-binding"/>
    <property type="match status" value="1"/>
</dbReference>
<dbReference type="GO" id="GO:0031177">
    <property type="term" value="F:phosphopantetheine binding"/>
    <property type="evidence" value="ECO:0007669"/>
    <property type="project" value="InterPro"/>
</dbReference>
<dbReference type="InterPro" id="IPR000873">
    <property type="entry name" value="AMP-dep_synth/lig_dom"/>
</dbReference>
<evidence type="ECO:0000259" key="3">
    <source>
        <dbReference type="SMART" id="SM00823"/>
    </source>
</evidence>